<dbReference type="GO" id="GO:0012505">
    <property type="term" value="C:endomembrane system"/>
    <property type="evidence" value="ECO:0007669"/>
    <property type="project" value="UniProtKB-SubCell"/>
</dbReference>
<keyword evidence="8" id="KW-1185">Reference proteome</keyword>
<accession>A0A3N0DXS1</accession>
<organism evidence="7 8">
    <name type="scientific">Nocardioides marmorisolisilvae</name>
    <dbReference type="NCBI Taxonomy" id="1542737"/>
    <lineage>
        <taxon>Bacteria</taxon>
        <taxon>Bacillati</taxon>
        <taxon>Actinomycetota</taxon>
        <taxon>Actinomycetes</taxon>
        <taxon>Propionibacteriales</taxon>
        <taxon>Nocardioidaceae</taxon>
        <taxon>Nocardioides</taxon>
    </lineage>
</organism>
<keyword evidence="4 6" id="KW-1133">Transmembrane helix</keyword>
<evidence type="ECO:0000256" key="4">
    <source>
        <dbReference type="ARBA" id="ARBA00022989"/>
    </source>
</evidence>
<dbReference type="Pfam" id="PF04286">
    <property type="entry name" value="DUF445"/>
    <property type="match status" value="1"/>
</dbReference>
<evidence type="ECO:0000256" key="2">
    <source>
        <dbReference type="ARBA" id="ARBA00008053"/>
    </source>
</evidence>
<protein>
    <submittedName>
        <fullName evidence="7">DUF445 family protein</fullName>
    </submittedName>
</protein>
<comment type="similarity">
    <text evidence="2">Belongs to the UPF0754 family.</text>
</comment>
<evidence type="ECO:0000256" key="6">
    <source>
        <dbReference type="SAM" id="Phobius"/>
    </source>
</evidence>
<gene>
    <name evidence="7" type="ORF">EFL95_09860</name>
</gene>
<dbReference type="PANTHER" id="PTHR35791">
    <property type="entry name" value="UPF0754 MEMBRANE PROTEIN YHEB"/>
    <property type="match status" value="1"/>
</dbReference>
<dbReference type="OrthoDB" id="3631561at2"/>
<evidence type="ECO:0000313" key="8">
    <source>
        <dbReference type="Proteomes" id="UP000277094"/>
    </source>
</evidence>
<sequence>MTAAVVPLLQTWGELKHDFSLNWAIYLSMPFVAAFVGYTTKLLFLQMMYRPLEFRGIGWFGWQGIVPRRAGKVAATTIDILTAKLLRPEELLDKFDAQQALEELRGPLEGTVDEIAREVAEQIRPGLWDSLPEAGRRALLNRIHGQAPVIVDRLLAEMRSDLSRYIDLQFLTVTTLVKNKEQLNELMKTIGGRAMGFVRRSGIYFGFAIGLVQMAAWGFIHNPWIMPAFGFGVGFASDWLALTMLFRPHETKKYLGFIPFKGILHQQRQQITEDYAKILAKDLFAPDVLFEGILNGPTADKLFDTLQREVSRAIDEQTGIARPLVVLAVGTQRYREMKQSVISVMLAKLPETMAVAGEYATRTLDIENTIIEKMNALDTVQYEAILRPVFKDDEVMMIAVGGLLGGLVGELQVQVIEHFSR</sequence>
<evidence type="ECO:0000256" key="3">
    <source>
        <dbReference type="ARBA" id="ARBA00022692"/>
    </source>
</evidence>
<dbReference type="InterPro" id="IPR007383">
    <property type="entry name" value="DUF445"/>
</dbReference>
<dbReference type="PANTHER" id="PTHR35791:SF1">
    <property type="entry name" value="UPF0754 MEMBRANE PROTEIN YHEB"/>
    <property type="match status" value="1"/>
</dbReference>
<comment type="subcellular location">
    <subcellularLocation>
        <location evidence="1">Endomembrane system</location>
    </subcellularLocation>
</comment>
<name>A0A3N0DXS1_9ACTN</name>
<dbReference type="Proteomes" id="UP000277094">
    <property type="component" value="Unassembled WGS sequence"/>
</dbReference>
<reference evidence="7 8" key="1">
    <citation type="submission" date="2018-11" db="EMBL/GenBank/DDBJ databases">
        <authorList>
            <person name="Li F."/>
        </authorList>
    </citation>
    <scope>NUCLEOTIDE SEQUENCE [LARGE SCALE GENOMIC DNA]</scope>
    <source>
        <strain evidence="7 8">KIS18-7</strain>
    </source>
</reference>
<feature type="transmembrane region" description="Helical" evidence="6">
    <location>
        <begin position="226"/>
        <end position="246"/>
    </location>
</feature>
<feature type="transmembrane region" description="Helical" evidence="6">
    <location>
        <begin position="23"/>
        <end position="45"/>
    </location>
</feature>
<evidence type="ECO:0000256" key="1">
    <source>
        <dbReference type="ARBA" id="ARBA00004308"/>
    </source>
</evidence>
<proteinExistence type="inferred from homology"/>
<evidence type="ECO:0000256" key="5">
    <source>
        <dbReference type="ARBA" id="ARBA00023136"/>
    </source>
</evidence>
<dbReference type="AlphaFoldDB" id="A0A3N0DXS1"/>
<comment type="caution">
    <text evidence="7">The sequence shown here is derived from an EMBL/GenBank/DDBJ whole genome shotgun (WGS) entry which is preliminary data.</text>
</comment>
<feature type="transmembrane region" description="Helical" evidence="6">
    <location>
        <begin position="202"/>
        <end position="220"/>
    </location>
</feature>
<keyword evidence="3 6" id="KW-0812">Transmembrane</keyword>
<keyword evidence="5 6" id="KW-0472">Membrane</keyword>
<evidence type="ECO:0000313" key="7">
    <source>
        <dbReference type="EMBL" id="RNL80410.1"/>
    </source>
</evidence>
<dbReference type="EMBL" id="RJSG01000002">
    <property type="protein sequence ID" value="RNL80410.1"/>
    <property type="molecule type" value="Genomic_DNA"/>
</dbReference>